<proteinExistence type="predicted"/>
<feature type="transmembrane region" description="Helical" evidence="5">
    <location>
        <begin position="128"/>
        <end position="148"/>
    </location>
</feature>
<comment type="subcellular location">
    <subcellularLocation>
        <location evidence="1">Membrane</location>
        <topology evidence="1">Multi-pass membrane protein</topology>
    </subcellularLocation>
</comment>
<feature type="transmembrane region" description="Helical" evidence="5">
    <location>
        <begin position="160"/>
        <end position="179"/>
    </location>
</feature>
<gene>
    <name evidence="7" type="ORF">CYMTET_13439</name>
</gene>
<organism evidence="7 8">
    <name type="scientific">Cymbomonas tetramitiformis</name>
    <dbReference type="NCBI Taxonomy" id="36881"/>
    <lineage>
        <taxon>Eukaryota</taxon>
        <taxon>Viridiplantae</taxon>
        <taxon>Chlorophyta</taxon>
        <taxon>Pyramimonadophyceae</taxon>
        <taxon>Pyramimonadales</taxon>
        <taxon>Pyramimonadaceae</taxon>
        <taxon>Cymbomonas</taxon>
    </lineage>
</organism>
<dbReference type="Proteomes" id="UP001190700">
    <property type="component" value="Unassembled WGS sequence"/>
</dbReference>
<dbReference type="AlphaFoldDB" id="A0AAE0GIH4"/>
<keyword evidence="3 5" id="KW-1133">Transmembrane helix</keyword>
<evidence type="ECO:0000256" key="1">
    <source>
        <dbReference type="ARBA" id="ARBA00004141"/>
    </source>
</evidence>
<dbReference type="EMBL" id="LGRX02005350">
    <property type="protein sequence ID" value="KAK3278637.1"/>
    <property type="molecule type" value="Genomic_DNA"/>
</dbReference>
<comment type="caution">
    <text evidence="7">The sequence shown here is derived from an EMBL/GenBank/DDBJ whole genome shotgun (WGS) entry which is preliminary data.</text>
</comment>
<evidence type="ECO:0000313" key="8">
    <source>
        <dbReference type="Proteomes" id="UP001190700"/>
    </source>
</evidence>
<accession>A0AAE0GIH4</accession>
<evidence type="ECO:0000259" key="6">
    <source>
        <dbReference type="Pfam" id="PF03151"/>
    </source>
</evidence>
<evidence type="ECO:0000256" key="3">
    <source>
        <dbReference type="ARBA" id="ARBA00022989"/>
    </source>
</evidence>
<evidence type="ECO:0000256" key="5">
    <source>
        <dbReference type="SAM" id="Phobius"/>
    </source>
</evidence>
<keyword evidence="8" id="KW-1185">Reference proteome</keyword>
<dbReference type="Pfam" id="PF03151">
    <property type="entry name" value="TPT"/>
    <property type="match status" value="1"/>
</dbReference>
<protein>
    <recommendedName>
        <fullName evidence="6">Sugar phosphate transporter domain-containing protein</fullName>
    </recommendedName>
</protein>
<evidence type="ECO:0000313" key="7">
    <source>
        <dbReference type="EMBL" id="KAK3278637.1"/>
    </source>
</evidence>
<evidence type="ECO:0000256" key="4">
    <source>
        <dbReference type="ARBA" id="ARBA00023136"/>
    </source>
</evidence>
<dbReference type="Gene3D" id="1.10.3730.20">
    <property type="match status" value="1"/>
</dbReference>
<dbReference type="GO" id="GO:0016020">
    <property type="term" value="C:membrane"/>
    <property type="evidence" value="ECO:0007669"/>
    <property type="project" value="UniProtKB-SubCell"/>
</dbReference>
<feature type="transmembrane region" description="Helical" evidence="5">
    <location>
        <begin position="240"/>
        <end position="264"/>
    </location>
</feature>
<sequence>MNDTVELYCRALLYVYSIVWLGQSRLSDEEVSAVIHNSRLQEEAVAKMSAAKCGEAKSGCENSRACATWSTNYPSQEPQTLQEMAPRRLPSMENISTHQLVLGAVFMLSSSSLLLVNKGALKSIPLPFFITLVQVLSTVCILHVLRVCKTVQFDDLSRHVAKDWFVVSVVWLAPIVFNMFTLRRLNAESVIVFRAASTAGVALADWIFFKHGFQANETLGVVAIVGGSVLYTSFDLQYDAMGYVLGLVYMISMIFNLIYIKYFFEQNQSLNMWTKTYYMNMLAIPLLIVMVLAFEGSAVGELSWSSISNSGLVCLGVSCLVGLVLSASATGLRDVVSPTTFDILGNVNKFATAALSRLIFHTVNTALSSLGLAISLLGGALYAPIGKQLFGLSDAATQLGVSDTAQPGRSKALLAEVPR</sequence>
<keyword evidence="4 5" id="KW-0472">Membrane</keyword>
<dbReference type="InterPro" id="IPR004853">
    <property type="entry name" value="Sugar_P_trans_dom"/>
</dbReference>
<feature type="transmembrane region" description="Helical" evidence="5">
    <location>
        <begin position="358"/>
        <end position="383"/>
    </location>
</feature>
<reference evidence="7 8" key="1">
    <citation type="journal article" date="2015" name="Genome Biol. Evol.">
        <title>Comparative Genomics of a Bacterivorous Green Alga Reveals Evolutionary Causalities and Consequences of Phago-Mixotrophic Mode of Nutrition.</title>
        <authorList>
            <person name="Burns J.A."/>
            <person name="Paasch A."/>
            <person name="Narechania A."/>
            <person name="Kim E."/>
        </authorList>
    </citation>
    <scope>NUCLEOTIDE SEQUENCE [LARGE SCALE GENOMIC DNA]</scope>
    <source>
        <strain evidence="7 8">PLY_AMNH</strain>
    </source>
</reference>
<evidence type="ECO:0000256" key="2">
    <source>
        <dbReference type="ARBA" id="ARBA00022692"/>
    </source>
</evidence>
<feature type="transmembrane region" description="Helical" evidence="5">
    <location>
        <begin position="306"/>
        <end position="325"/>
    </location>
</feature>
<feature type="transmembrane region" description="Helical" evidence="5">
    <location>
        <begin position="97"/>
        <end position="116"/>
    </location>
</feature>
<name>A0AAE0GIH4_9CHLO</name>
<dbReference type="InterPro" id="IPR037185">
    <property type="entry name" value="EmrE-like"/>
</dbReference>
<feature type="transmembrane region" description="Helical" evidence="5">
    <location>
        <begin position="191"/>
        <end position="209"/>
    </location>
</feature>
<feature type="domain" description="Sugar phosphate transporter" evidence="6">
    <location>
        <begin position="106"/>
        <end position="382"/>
    </location>
</feature>
<keyword evidence="2 5" id="KW-0812">Transmembrane</keyword>
<dbReference type="PANTHER" id="PTHR11132">
    <property type="entry name" value="SOLUTE CARRIER FAMILY 35"/>
    <property type="match status" value="1"/>
</dbReference>
<dbReference type="SUPFAM" id="SSF103481">
    <property type="entry name" value="Multidrug resistance efflux transporter EmrE"/>
    <property type="match status" value="1"/>
</dbReference>
<dbReference type="InterPro" id="IPR050186">
    <property type="entry name" value="TPT_transporter"/>
</dbReference>
<feature type="transmembrane region" description="Helical" evidence="5">
    <location>
        <begin position="276"/>
        <end position="294"/>
    </location>
</feature>